<evidence type="ECO:0000256" key="3">
    <source>
        <dbReference type="ARBA" id="ARBA00023163"/>
    </source>
</evidence>
<dbReference type="InterPro" id="IPR000835">
    <property type="entry name" value="HTH_MarR-typ"/>
</dbReference>
<dbReference type="RefSeq" id="WP_406580524.1">
    <property type="nucleotide sequence ID" value="NZ_JBJHQH010000006.1"/>
</dbReference>
<keyword evidence="3" id="KW-0804">Transcription</keyword>
<keyword evidence="1" id="KW-0805">Transcription regulation</keyword>
<reference evidence="5 6" key="1">
    <citation type="submission" date="2024-11" db="EMBL/GenBank/DDBJ databases">
        <authorList>
            <person name="Lucas J.A."/>
        </authorList>
    </citation>
    <scope>NUCLEOTIDE SEQUENCE [LARGE SCALE GENOMIC DNA]</scope>
    <source>
        <strain evidence="5 6">Z 5.4</strain>
    </source>
</reference>
<evidence type="ECO:0000256" key="1">
    <source>
        <dbReference type="ARBA" id="ARBA00023015"/>
    </source>
</evidence>
<evidence type="ECO:0000256" key="2">
    <source>
        <dbReference type="ARBA" id="ARBA00023125"/>
    </source>
</evidence>
<keyword evidence="2" id="KW-0238">DNA-binding</keyword>
<evidence type="ECO:0000313" key="6">
    <source>
        <dbReference type="Proteomes" id="UP001623041"/>
    </source>
</evidence>
<dbReference type="Proteomes" id="UP001623041">
    <property type="component" value="Unassembled WGS sequence"/>
</dbReference>
<evidence type="ECO:0000313" key="5">
    <source>
        <dbReference type="EMBL" id="MFK9091913.1"/>
    </source>
</evidence>
<feature type="domain" description="HTH marR-type" evidence="4">
    <location>
        <begin position="1"/>
        <end position="138"/>
    </location>
</feature>
<dbReference type="Gene3D" id="1.10.10.10">
    <property type="entry name" value="Winged helix-like DNA-binding domain superfamily/Winged helix DNA-binding domain"/>
    <property type="match status" value="1"/>
</dbReference>
<dbReference type="InterPro" id="IPR036390">
    <property type="entry name" value="WH_DNA-bd_sf"/>
</dbReference>
<dbReference type="PROSITE" id="PS50995">
    <property type="entry name" value="HTH_MARR_2"/>
    <property type="match status" value="1"/>
</dbReference>
<name>A0ABW8RF55_9BACI</name>
<sequence length="143" mass="16454">MKYEPLHNIGVFIHAVDLDITKFVNQVLKEIQLTNEQNLLMALLWEREGISQNEIAAKLNKDKAGIARMISTLERKGYIRRKSCPSDKRSTEVYLTDEGKKLGDDVMPINKGIIREINKGITDEEMAELRRLLMKVRENVNNS</sequence>
<organism evidence="5 6">
    <name type="scientific">Bacillus salipaludis</name>
    <dbReference type="NCBI Taxonomy" id="2547811"/>
    <lineage>
        <taxon>Bacteria</taxon>
        <taxon>Bacillati</taxon>
        <taxon>Bacillota</taxon>
        <taxon>Bacilli</taxon>
        <taxon>Bacillales</taxon>
        <taxon>Bacillaceae</taxon>
        <taxon>Bacillus</taxon>
    </lineage>
</organism>
<dbReference type="Pfam" id="PF01047">
    <property type="entry name" value="MarR"/>
    <property type="match status" value="1"/>
</dbReference>
<keyword evidence="6" id="KW-1185">Reference proteome</keyword>
<protein>
    <submittedName>
        <fullName evidence="5">MarR family winged helix-turn-helix transcriptional regulator</fullName>
    </submittedName>
</protein>
<comment type="caution">
    <text evidence="5">The sequence shown here is derived from an EMBL/GenBank/DDBJ whole genome shotgun (WGS) entry which is preliminary data.</text>
</comment>
<accession>A0ABW8RF55</accession>
<dbReference type="EMBL" id="JBJHQH010000006">
    <property type="protein sequence ID" value="MFK9091913.1"/>
    <property type="molecule type" value="Genomic_DNA"/>
</dbReference>
<dbReference type="PANTHER" id="PTHR42756">
    <property type="entry name" value="TRANSCRIPTIONAL REGULATOR, MARR"/>
    <property type="match status" value="1"/>
</dbReference>
<gene>
    <name evidence="5" type="ORF">ACJEBI_10520</name>
</gene>
<dbReference type="SMART" id="SM00347">
    <property type="entry name" value="HTH_MARR"/>
    <property type="match status" value="1"/>
</dbReference>
<dbReference type="SUPFAM" id="SSF46785">
    <property type="entry name" value="Winged helix' DNA-binding domain"/>
    <property type="match status" value="1"/>
</dbReference>
<dbReference type="PANTHER" id="PTHR42756:SF1">
    <property type="entry name" value="TRANSCRIPTIONAL REPRESSOR OF EMRAB OPERON"/>
    <property type="match status" value="1"/>
</dbReference>
<evidence type="ECO:0000259" key="4">
    <source>
        <dbReference type="PROSITE" id="PS50995"/>
    </source>
</evidence>
<proteinExistence type="predicted"/>
<dbReference type="InterPro" id="IPR036388">
    <property type="entry name" value="WH-like_DNA-bd_sf"/>
</dbReference>
<dbReference type="PRINTS" id="PR00598">
    <property type="entry name" value="HTHMARR"/>
</dbReference>